<dbReference type="GO" id="GO:0007019">
    <property type="term" value="P:microtubule depolymerization"/>
    <property type="evidence" value="ECO:0007669"/>
    <property type="project" value="TreeGrafter"/>
</dbReference>
<name>A0A7J7FSB8_CAMSI</name>
<dbReference type="InterPro" id="IPR028021">
    <property type="entry name" value="Katanin_C-terminal"/>
</dbReference>
<reference evidence="6 7" key="2">
    <citation type="submission" date="2020-07" db="EMBL/GenBank/DDBJ databases">
        <title>Genome assembly of wild tea tree DASZ reveals pedigree and selection history of tea varieties.</title>
        <authorList>
            <person name="Zhang W."/>
        </authorList>
    </citation>
    <scope>NUCLEOTIDE SEQUENCE [LARGE SCALE GENOMIC DNA]</scope>
    <source>
        <strain evidence="7">cv. G240</strain>
        <tissue evidence="6">Leaf</tissue>
    </source>
</reference>
<comment type="subcellular location">
    <subcellularLocation>
        <location evidence="1">Cytoplasm</location>
        <location evidence="1">Cytoskeleton</location>
    </subcellularLocation>
</comment>
<keyword evidence="7" id="KW-1185">Reference proteome</keyword>
<evidence type="ECO:0000313" key="7">
    <source>
        <dbReference type="Proteomes" id="UP000593564"/>
    </source>
</evidence>
<dbReference type="Proteomes" id="UP000593564">
    <property type="component" value="Unassembled WGS sequence"/>
</dbReference>
<evidence type="ECO:0000256" key="4">
    <source>
        <dbReference type="SAM" id="MobiDB-lite"/>
    </source>
</evidence>
<dbReference type="GO" id="GO:0008352">
    <property type="term" value="C:katanin complex"/>
    <property type="evidence" value="ECO:0007669"/>
    <property type="project" value="TreeGrafter"/>
</dbReference>
<dbReference type="Pfam" id="PF13925">
    <property type="entry name" value="Katanin_con80"/>
    <property type="match status" value="1"/>
</dbReference>
<feature type="domain" description="Katanin p80 subunit C-terminal" evidence="5">
    <location>
        <begin position="151"/>
        <end position="194"/>
    </location>
</feature>
<comment type="caution">
    <text evidence="6">The sequence shown here is derived from an EMBL/GenBank/DDBJ whole genome shotgun (WGS) entry which is preliminary data.</text>
</comment>
<keyword evidence="3" id="KW-0206">Cytoskeleton</keyword>
<dbReference type="EMBL" id="JACBKZ010000015">
    <property type="protein sequence ID" value="KAF5931263.1"/>
    <property type="molecule type" value="Genomic_DNA"/>
</dbReference>
<sequence>MDRDRDRDRDRNWLSRNKRRRRDHGFECDGVGYALPIEAPPKIKEDEELVTNALETVVNLAPLLDLRIFRNESLNGTEGTNSVKVVNGGLLSNVIYTVFKDILIVQIQLPSPLLCLVAANYHHKELNGHLQITERELTSANDGNVAEDLMQNHDVFLSTLRSHLTKLQVVRHFWERNNIKGAIDATRKLPDHSVGTSRPDQYSRGENGDSHLSDAFETLLSYCSGCIYDENIKRCKILLWHFSSL</sequence>
<protein>
    <recommendedName>
        <fullName evidence="5">Katanin p80 subunit C-terminal domain-containing protein</fullName>
    </recommendedName>
</protein>
<dbReference type="AlphaFoldDB" id="A0A7J7FSB8"/>
<evidence type="ECO:0000313" key="6">
    <source>
        <dbReference type="EMBL" id="KAF5931263.1"/>
    </source>
</evidence>
<keyword evidence="2" id="KW-0963">Cytoplasm</keyword>
<dbReference type="GO" id="GO:0008017">
    <property type="term" value="F:microtubule binding"/>
    <property type="evidence" value="ECO:0007669"/>
    <property type="project" value="InterPro"/>
</dbReference>
<evidence type="ECO:0000256" key="2">
    <source>
        <dbReference type="ARBA" id="ARBA00022490"/>
    </source>
</evidence>
<accession>A0A7J7FSB8</accession>
<dbReference type="PANTHER" id="PTHR19845">
    <property type="entry name" value="KATANIN P80 SUBUNIT"/>
    <property type="match status" value="1"/>
</dbReference>
<reference evidence="7" key="1">
    <citation type="journal article" date="2020" name="Nat. Commun.">
        <title>Genome assembly of wild tea tree DASZ reveals pedigree and selection history of tea varieties.</title>
        <authorList>
            <person name="Zhang W."/>
            <person name="Zhang Y."/>
            <person name="Qiu H."/>
            <person name="Guo Y."/>
            <person name="Wan H."/>
            <person name="Zhang X."/>
            <person name="Scossa F."/>
            <person name="Alseekh S."/>
            <person name="Zhang Q."/>
            <person name="Wang P."/>
            <person name="Xu L."/>
            <person name="Schmidt M.H."/>
            <person name="Jia X."/>
            <person name="Li D."/>
            <person name="Zhu A."/>
            <person name="Guo F."/>
            <person name="Chen W."/>
            <person name="Ni D."/>
            <person name="Usadel B."/>
            <person name="Fernie A.R."/>
            <person name="Wen W."/>
        </authorList>
    </citation>
    <scope>NUCLEOTIDE SEQUENCE [LARGE SCALE GENOMIC DNA]</scope>
    <source>
        <strain evidence="7">cv. G240</strain>
    </source>
</reference>
<proteinExistence type="predicted"/>
<gene>
    <name evidence="6" type="ORF">HYC85_032136</name>
</gene>
<evidence type="ECO:0000256" key="3">
    <source>
        <dbReference type="ARBA" id="ARBA00023212"/>
    </source>
</evidence>
<organism evidence="6 7">
    <name type="scientific">Camellia sinensis</name>
    <name type="common">Tea plant</name>
    <name type="synonym">Thea sinensis</name>
    <dbReference type="NCBI Taxonomy" id="4442"/>
    <lineage>
        <taxon>Eukaryota</taxon>
        <taxon>Viridiplantae</taxon>
        <taxon>Streptophyta</taxon>
        <taxon>Embryophyta</taxon>
        <taxon>Tracheophyta</taxon>
        <taxon>Spermatophyta</taxon>
        <taxon>Magnoliopsida</taxon>
        <taxon>eudicotyledons</taxon>
        <taxon>Gunneridae</taxon>
        <taxon>Pentapetalae</taxon>
        <taxon>asterids</taxon>
        <taxon>Ericales</taxon>
        <taxon>Theaceae</taxon>
        <taxon>Camellia</taxon>
    </lineage>
</organism>
<dbReference type="PANTHER" id="PTHR19845:SF15">
    <property type="entry name" value="KATANIN P80 WD40 REPEAT-CONTAINING SUBUNIT B1 HOMOLOG KTN80.2"/>
    <property type="match status" value="1"/>
</dbReference>
<feature type="region of interest" description="Disordered" evidence="4">
    <location>
        <begin position="190"/>
        <end position="209"/>
    </location>
</feature>
<evidence type="ECO:0000259" key="5">
    <source>
        <dbReference type="Pfam" id="PF13925"/>
    </source>
</evidence>
<evidence type="ECO:0000256" key="1">
    <source>
        <dbReference type="ARBA" id="ARBA00004245"/>
    </source>
</evidence>